<accession>A0ABT9YPN9</accession>
<dbReference type="PROSITE" id="PS50983">
    <property type="entry name" value="FE_B12_PBP"/>
    <property type="match status" value="1"/>
</dbReference>
<dbReference type="PANTHER" id="PTHR30532:SF26">
    <property type="entry name" value="IRON(3+)-HYDROXAMATE-BINDING PROTEIN FHUD"/>
    <property type="match status" value="1"/>
</dbReference>
<feature type="compositionally biased region" description="Polar residues" evidence="5">
    <location>
        <begin position="14"/>
        <end position="23"/>
    </location>
</feature>
<dbReference type="InterPro" id="IPR051313">
    <property type="entry name" value="Bact_iron-sidero_bind"/>
</dbReference>
<dbReference type="Proteomes" id="UP001225034">
    <property type="component" value="Unassembled WGS sequence"/>
</dbReference>
<dbReference type="InterPro" id="IPR002491">
    <property type="entry name" value="ABC_transptr_periplasmic_BD"/>
</dbReference>
<feature type="region of interest" description="Disordered" evidence="5">
    <location>
        <begin position="14"/>
        <end position="34"/>
    </location>
</feature>
<evidence type="ECO:0000256" key="5">
    <source>
        <dbReference type="SAM" id="MobiDB-lite"/>
    </source>
</evidence>
<evidence type="ECO:0000313" key="7">
    <source>
        <dbReference type="EMBL" id="MDQ0209172.1"/>
    </source>
</evidence>
<organism evidence="7 8">
    <name type="scientific">Alkalicoccobacillus murimartini</name>
    <dbReference type="NCBI Taxonomy" id="171685"/>
    <lineage>
        <taxon>Bacteria</taxon>
        <taxon>Bacillati</taxon>
        <taxon>Bacillota</taxon>
        <taxon>Bacilli</taxon>
        <taxon>Bacillales</taxon>
        <taxon>Bacillaceae</taxon>
        <taxon>Alkalicoccobacillus</taxon>
    </lineage>
</organism>
<proteinExistence type="inferred from homology"/>
<keyword evidence="4" id="KW-0732">Signal</keyword>
<comment type="similarity">
    <text evidence="2">Belongs to the bacterial solute-binding protein 8 family.</text>
</comment>
<sequence>MVFLLVGCSEANTESEQTSSVVDESSETNAEDNEMRTYTDVTGREVEIPVHPERVVTTQYVDAMITLGVEPIGAPSHVLDREYLSGITDDVEDLGFPFSVEKVVELAPDLIITADPEEVEQLSMIAPTVVVPWMYGDFFTQLEEVASILGKEKEAEKWAAEFEDKLSEVKEEVAGVFGEDETVSIFMAAGNDNLRLYGGRNIGHIFYRSLELTPPPYIQERIEEDPEFQEFVFDDVSMEMLPEYAGDHIVMLVYDQEARDEGGMYSQIEQSPLWQNLDAVKNDQVYYVNEEPWFVYTSLAIEKSLEEVSEIVVK</sequence>
<evidence type="ECO:0000256" key="1">
    <source>
        <dbReference type="ARBA" id="ARBA00004193"/>
    </source>
</evidence>
<feature type="domain" description="Fe/B12 periplasmic-binding" evidence="6">
    <location>
        <begin position="52"/>
        <end position="314"/>
    </location>
</feature>
<evidence type="ECO:0000259" key="6">
    <source>
        <dbReference type="PROSITE" id="PS50983"/>
    </source>
</evidence>
<reference evidence="7 8" key="1">
    <citation type="submission" date="2023-07" db="EMBL/GenBank/DDBJ databases">
        <title>Genomic Encyclopedia of Type Strains, Phase IV (KMG-IV): sequencing the most valuable type-strain genomes for metagenomic binning, comparative biology and taxonomic classification.</title>
        <authorList>
            <person name="Goeker M."/>
        </authorList>
    </citation>
    <scope>NUCLEOTIDE SEQUENCE [LARGE SCALE GENOMIC DNA]</scope>
    <source>
        <strain evidence="7 8">DSM 19154</strain>
    </source>
</reference>
<comment type="caution">
    <text evidence="7">The sequence shown here is derived from an EMBL/GenBank/DDBJ whole genome shotgun (WGS) entry which is preliminary data.</text>
</comment>
<evidence type="ECO:0000256" key="2">
    <source>
        <dbReference type="ARBA" id="ARBA00008814"/>
    </source>
</evidence>
<keyword evidence="8" id="KW-1185">Reference proteome</keyword>
<evidence type="ECO:0000256" key="3">
    <source>
        <dbReference type="ARBA" id="ARBA00022448"/>
    </source>
</evidence>
<evidence type="ECO:0000256" key="4">
    <source>
        <dbReference type="ARBA" id="ARBA00022729"/>
    </source>
</evidence>
<comment type="subcellular location">
    <subcellularLocation>
        <location evidence="1">Cell membrane</location>
        <topology evidence="1">Lipid-anchor</topology>
    </subcellularLocation>
</comment>
<dbReference type="EMBL" id="JAUSUA010000009">
    <property type="protein sequence ID" value="MDQ0209172.1"/>
    <property type="molecule type" value="Genomic_DNA"/>
</dbReference>
<dbReference type="SUPFAM" id="SSF53807">
    <property type="entry name" value="Helical backbone' metal receptor"/>
    <property type="match status" value="1"/>
</dbReference>
<dbReference type="Gene3D" id="3.40.50.1980">
    <property type="entry name" value="Nitrogenase molybdenum iron protein domain"/>
    <property type="match status" value="2"/>
</dbReference>
<protein>
    <submittedName>
        <fullName evidence="7">Iron complex transport system substrate-binding protein</fullName>
    </submittedName>
</protein>
<dbReference type="PANTHER" id="PTHR30532">
    <property type="entry name" value="IRON III DICITRATE-BINDING PERIPLASMIC PROTEIN"/>
    <property type="match status" value="1"/>
</dbReference>
<evidence type="ECO:0000313" key="8">
    <source>
        <dbReference type="Proteomes" id="UP001225034"/>
    </source>
</evidence>
<gene>
    <name evidence="7" type="ORF">J2S05_004012</name>
</gene>
<keyword evidence="3" id="KW-0813">Transport</keyword>
<name>A0ABT9YPN9_9BACI</name>
<dbReference type="Pfam" id="PF01497">
    <property type="entry name" value="Peripla_BP_2"/>
    <property type="match status" value="1"/>
</dbReference>